<evidence type="ECO:0000313" key="5">
    <source>
        <dbReference type="EMBL" id="MCW5321037.1"/>
    </source>
</evidence>
<dbReference type="Pfam" id="PF22422">
    <property type="entry name" value="MGH1-like_GH"/>
    <property type="match status" value="1"/>
</dbReference>
<proteinExistence type="inferred from homology"/>
<reference evidence="6" key="1">
    <citation type="submission" date="2023-07" db="EMBL/GenBank/DDBJ databases">
        <title>Verminephrobacter genomes.</title>
        <authorList>
            <person name="Lund M.B."/>
        </authorList>
    </citation>
    <scope>NUCLEOTIDE SEQUENCE [LARGE SCALE GENOMIC DNA]</scope>
    <source>
        <strain evidence="6">AtM5-05</strain>
    </source>
</reference>
<dbReference type="PANTHER" id="PTHR10412:SF11">
    <property type="entry name" value="MANNOSYL-OLIGOSACCHARIDE GLUCOSIDASE"/>
    <property type="match status" value="1"/>
</dbReference>
<sequence>MSLNQQARAILTGNDRGGYTLPTDGLYPFQWNWDASVTALGWMCFAPARAWEEMRWLFKGQWQGGPNDGFLAHIAFHAPSDSYFPGADEWGTDGAPGTEALRTRTSSISQPPLHATMVRWMWHRAQAISPQAAAEAAEQVRGLLPGLLAHHRWWYRARDPDRSGLVLNIHPWETGMDNSPAWDVPLARVPQATRPYTRHDLGHVDASMRPPQSFYDRVVYLMDFNRAQDFDPVKILASCPYRVQDVGIISILQRASIDLLALCAACAWDGDVQDLHSALARTHNAIEALWSTRWSQYVSRDAITGELLDVPTSSGLLGAYAGFRHDLGPTVAAWLAETPYALPSTRSGFPGFEPLRYWRGPVWQHVNMLIADGLQRQGHAHLAQAIQACSAALFEASGFHEYYDPLTGRGLGGRAFSWAAATCLHWTDGAMKKQAGGA</sequence>
<keyword evidence="3" id="KW-0326">Glycosidase</keyword>
<evidence type="ECO:0000313" key="6">
    <source>
        <dbReference type="Proteomes" id="UP001208935"/>
    </source>
</evidence>
<keyword evidence="6" id="KW-1185">Reference proteome</keyword>
<evidence type="ECO:0000256" key="1">
    <source>
        <dbReference type="ARBA" id="ARBA00010833"/>
    </source>
</evidence>
<dbReference type="PANTHER" id="PTHR10412">
    <property type="entry name" value="MANNOSYL-OLIGOSACCHARIDE GLUCOSIDASE"/>
    <property type="match status" value="1"/>
</dbReference>
<protein>
    <submittedName>
        <fullName evidence="5">Neutral trehalase</fullName>
    </submittedName>
</protein>
<dbReference type="InterPro" id="IPR004888">
    <property type="entry name" value="Glycoside_hydrolase_63"/>
</dbReference>
<organism evidence="5 6">
    <name type="scientific">Verminephrobacter aporrectodeae subsp. tuberculatae</name>
    <dbReference type="NCBI Taxonomy" id="1110392"/>
    <lineage>
        <taxon>Bacteria</taxon>
        <taxon>Pseudomonadati</taxon>
        <taxon>Pseudomonadota</taxon>
        <taxon>Betaproteobacteria</taxon>
        <taxon>Burkholderiales</taxon>
        <taxon>Comamonadaceae</taxon>
        <taxon>Verminephrobacter</taxon>
    </lineage>
</organism>
<dbReference type="InterPro" id="IPR012341">
    <property type="entry name" value="6hp_glycosidase-like_sf"/>
</dbReference>
<feature type="domain" description="Mannosylglycerate hydrolase MGH1-like glycoside hydrolase" evidence="4">
    <location>
        <begin position="27"/>
        <end position="418"/>
    </location>
</feature>
<accession>A0ABT3KSD3</accession>
<evidence type="ECO:0000256" key="3">
    <source>
        <dbReference type="ARBA" id="ARBA00023295"/>
    </source>
</evidence>
<comment type="caution">
    <text evidence="5">The sequence shown here is derived from an EMBL/GenBank/DDBJ whole genome shotgun (WGS) entry which is preliminary data.</text>
</comment>
<comment type="similarity">
    <text evidence="1">Belongs to the glycosyl hydrolase 63 family.</text>
</comment>
<name>A0ABT3KSD3_9BURK</name>
<dbReference type="EMBL" id="QZCW01000001">
    <property type="protein sequence ID" value="MCW5321037.1"/>
    <property type="molecule type" value="Genomic_DNA"/>
</dbReference>
<evidence type="ECO:0000256" key="2">
    <source>
        <dbReference type="ARBA" id="ARBA00022801"/>
    </source>
</evidence>
<dbReference type="InterPro" id="IPR008928">
    <property type="entry name" value="6-hairpin_glycosidase_sf"/>
</dbReference>
<keyword evidence="2" id="KW-0378">Hydrolase</keyword>
<dbReference type="Gene3D" id="1.50.10.10">
    <property type="match status" value="1"/>
</dbReference>
<dbReference type="SUPFAM" id="SSF48208">
    <property type="entry name" value="Six-hairpin glycosidases"/>
    <property type="match status" value="1"/>
</dbReference>
<gene>
    <name evidence="5" type="ORF">D5039_07635</name>
</gene>
<dbReference type="RefSeq" id="WP_265281659.1">
    <property type="nucleotide sequence ID" value="NZ_QZCW01000001.1"/>
</dbReference>
<dbReference type="InterPro" id="IPR054491">
    <property type="entry name" value="MGH1-like_GH"/>
</dbReference>
<evidence type="ECO:0000259" key="4">
    <source>
        <dbReference type="Pfam" id="PF22422"/>
    </source>
</evidence>
<dbReference type="Proteomes" id="UP001208935">
    <property type="component" value="Unassembled WGS sequence"/>
</dbReference>